<dbReference type="PROSITE" id="PS50943">
    <property type="entry name" value="HTH_CROC1"/>
    <property type="match status" value="1"/>
</dbReference>
<dbReference type="PANTHER" id="PTHR46797">
    <property type="entry name" value="HTH-TYPE TRANSCRIPTIONAL REGULATOR"/>
    <property type="match status" value="1"/>
</dbReference>
<evidence type="ECO:0000259" key="2">
    <source>
        <dbReference type="PROSITE" id="PS50943"/>
    </source>
</evidence>
<dbReference type="SUPFAM" id="SSF47413">
    <property type="entry name" value="lambda repressor-like DNA-binding domains"/>
    <property type="match status" value="1"/>
</dbReference>
<evidence type="ECO:0000313" key="4">
    <source>
        <dbReference type="Proteomes" id="UP000063236"/>
    </source>
</evidence>
<sequence length="128" mass="13860">MSVTADDFEDGELAKTVGKAIANRRKRMALTQEQLSEAAGIAQASLSHIERGQVLPSLDRLAQLAALLHCRLADLLAEAGTTPGDRATRIHEKLSALAPAQQEALERLLDEAIKLATNSRAEPRRKAR</sequence>
<feature type="domain" description="HTH cro/C1-type" evidence="2">
    <location>
        <begin position="21"/>
        <end position="75"/>
    </location>
</feature>
<dbReference type="SMART" id="SM00530">
    <property type="entry name" value="HTH_XRE"/>
    <property type="match status" value="1"/>
</dbReference>
<dbReference type="Pfam" id="PF01381">
    <property type="entry name" value="HTH_3"/>
    <property type="match status" value="1"/>
</dbReference>
<evidence type="ECO:0000313" key="3">
    <source>
        <dbReference type="EMBL" id="KWF46691.1"/>
    </source>
</evidence>
<dbReference type="EMBL" id="LPJV01000059">
    <property type="protein sequence ID" value="KWF46691.1"/>
    <property type="molecule type" value="Genomic_DNA"/>
</dbReference>
<dbReference type="Gene3D" id="1.10.260.40">
    <property type="entry name" value="lambda repressor-like DNA-binding domains"/>
    <property type="match status" value="1"/>
</dbReference>
<dbReference type="GO" id="GO:0003677">
    <property type="term" value="F:DNA binding"/>
    <property type="evidence" value="ECO:0007669"/>
    <property type="project" value="UniProtKB-KW"/>
</dbReference>
<dbReference type="RefSeq" id="WP_060188706.1">
    <property type="nucleotide sequence ID" value="NZ_LPJS01000026.1"/>
</dbReference>
<gene>
    <name evidence="3" type="ORF">WL88_25590</name>
</gene>
<comment type="caution">
    <text evidence="3">The sequence shown here is derived from an EMBL/GenBank/DDBJ whole genome shotgun (WGS) entry which is preliminary data.</text>
</comment>
<proteinExistence type="predicted"/>
<protein>
    <submittedName>
        <fullName evidence="3">Cro/Cl family transcriptional regulator</fullName>
    </submittedName>
</protein>
<organism evidence="3 4">
    <name type="scientific">Burkholderia diffusa</name>
    <dbReference type="NCBI Taxonomy" id="488732"/>
    <lineage>
        <taxon>Bacteria</taxon>
        <taxon>Pseudomonadati</taxon>
        <taxon>Pseudomonadota</taxon>
        <taxon>Betaproteobacteria</taxon>
        <taxon>Burkholderiales</taxon>
        <taxon>Burkholderiaceae</taxon>
        <taxon>Burkholderia</taxon>
        <taxon>Burkholderia cepacia complex</taxon>
    </lineage>
</organism>
<dbReference type="CDD" id="cd00093">
    <property type="entry name" value="HTH_XRE"/>
    <property type="match status" value="1"/>
</dbReference>
<evidence type="ECO:0000256" key="1">
    <source>
        <dbReference type="ARBA" id="ARBA00023125"/>
    </source>
</evidence>
<dbReference type="InterPro" id="IPR050807">
    <property type="entry name" value="TransReg_Diox_bact_type"/>
</dbReference>
<dbReference type="GO" id="GO:0003700">
    <property type="term" value="F:DNA-binding transcription factor activity"/>
    <property type="evidence" value="ECO:0007669"/>
    <property type="project" value="TreeGrafter"/>
</dbReference>
<reference evidence="3 4" key="1">
    <citation type="submission" date="2015-11" db="EMBL/GenBank/DDBJ databases">
        <title>Expanding the genomic diversity of Burkholderia species for the development of highly accurate diagnostics.</title>
        <authorList>
            <person name="Sahl J."/>
            <person name="Keim P."/>
            <person name="Wagner D."/>
        </authorList>
    </citation>
    <scope>NUCLEOTIDE SEQUENCE [LARGE SCALE GENOMIC DNA]</scope>
    <source>
        <strain evidence="3 4">MSMB378WGS</strain>
    </source>
</reference>
<dbReference type="AlphaFoldDB" id="A0AAW3P9R7"/>
<name>A0AAW3P9R7_9BURK</name>
<dbReference type="InterPro" id="IPR001387">
    <property type="entry name" value="Cro/C1-type_HTH"/>
</dbReference>
<accession>A0AAW3P9R7</accession>
<dbReference type="PANTHER" id="PTHR46797:SF1">
    <property type="entry name" value="METHYLPHOSPHONATE SYNTHASE"/>
    <property type="match status" value="1"/>
</dbReference>
<keyword evidence="1" id="KW-0238">DNA-binding</keyword>
<dbReference type="InterPro" id="IPR010982">
    <property type="entry name" value="Lambda_DNA-bd_dom_sf"/>
</dbReference>
<dbReference type="Proteomes" id="UP000063236">
    <property type="component" value="Unassembled WGS sequence"/>
</dbReference>
<dbReference type="GO" id="GO:0005829">
    <property type="term" value="C:cytosol"/>
    <property type="evidence" value="ECO:0007669"/>
    <property type="project" value="TreeGrafter"/>
</dbReference>